<dbReference type="InterPro" id="IPR021858">
    <property type="entry name" value="Fun_TF"/>
</dbReference>
<dbReference type="RefSeq" id="XP_028481950.1">
    <property type="nucleotide sequence ID" value="XM_028634183.1"/>
</dbReference>
<evidence type="ECO:0000313" key="2">
    <source>
        <dbReference type="EMBL" id="RWQ92305.1"/>
    </source>
</evidence>
<protein>
    <recommendedName>
        <fullName evidence="4">Fungal-specific transcription factor domain-containing protein</fullName>
    </recommendedName>
</protein>
<dbReference type="GeneID" id="39603460"/>
<comment type="caution">
    <text evidence="2">The sequence shown here is derived from an EMBL/GenBank/DDBJ whole genome shotgun (WGS) entry which is preliminary data.</text>
</comment>
<reference evidence="2 3" key="1">
    <citation type="journal article" date="2018" name="Front. Microbiol.">
        <title>Genomic and genetic insights into a cosmopolitan fungus, Paecilomyces variotii (Eurotiales).</title>
        <authorList>
            <person name="Urquhart A.S."/>
            <person name="Mondo S.J."/>
            <person name="Makela M.R."/>
            <person name="Hane J.K."/>
            <person name="Wiebenga A."/>
            <person name="He G."/>
            <person name="Mihaltcheva S."/>
            <person name="Pangilinan J."/>
            <person name="Lipzen A."/>
            <person name="Barry K."/>
            <person name="de Vries R.P."/>
            <person name="Grigoriev I.V."/>
            <person name="Idnurm A."/>
        </authorList>
    </citation>
    <scope>NUCLEOTIDE SEQUENCE [LARGE SCALE GENOMIC DNA]</scope>
    <source>
        <strain evidence="2 3">CBS 101075</strain>
    </source>
</reference>
<evidence type="ECO:0000313" key="3">
    <source>
        <dbReference type="Proteomes" id="UP000283841"/>
    </source>
</evidence>
<feature type="compositionally biased region" description="Basic and acidic residues" evidence="1">
    <location>
        <begin position="1"/>
        <end position="14"/>
    </location>
</feature>
<sequence>MVHSRRSSEAVSHDPEDDALSDTGPQSTGHDRFQFVFSPGQPGARSHAMRAFWRRRHSEQENQLRRNTASQSSLRRILPGSRPSSSHGEADSESASQLSQTISTTQTTEPQASETITPMVLGIPAQVHADIDHAFSFVRQEYFSQFPVQLTSQDKRLLYHWLCVYSEMLADGQATRRFTPVRDIWLPLDLSNPASFYGLLAHSAAHLAHLYGERDSAEPLRYKAQAVSILNLWVNDPDRALSDDTFAAVLRLLIFEKHCGQEDQWIVHRDGLQRMIQANGGLTPFRDNWRLELATCVLSLVSGSVWLNHVHPASEICESFGYTLLCATLDPITDINRIRLEFQKYPTVQEALHLLQSISTLDVHGPNLEGTYAVQEFNRLVCLCTLLFMILEIISPSTSASVSQERQSALVTINTTLWEARTQWANSVDVLLPFLYRQLIDGPTGALHTDFVVPFAESLNNLTWEARNGAEKCLFYVLL</sequence>
<dbReference type="PANTHER" id="PTHR37540">
    <property type="entry name" value="TRANSCRIPTION FACTOR (ACR-2), PUTATIVE-RELATED-RELATED"/>
    <property type="match status" value="1"/>
</dbReference>
<organism evidence="2 3">
    <name type="scientific">Byssochlamys spectabilis</name>
    <name type="common">Paecilomyces variotii</name>
    <dbReference type="NCBI Taxonomy" id="264951"/>
    <lineage>
        <taxon>Eukaryota</taxon>
        <taxon>Fungi</taxon>
        <taxon>Dikarya</taxon>
        <taxon>Ascomycota</taxon>
        <taxon>Pezizomycotina</taxon>
        <taxon>Eurotiomycetes</taxon>
        <taxon>Eurotiomycetidae</taxon>
        <taxon>Eurotiales</taxon>
        <taxon>Thermoascaceae</taxon>
        <taxon>Paecilomyces</taxon>
    </lineage>
</organism>
<name>A0A443HKI9_BYSSP</name>
<keyword evidence="3" id="KW-1185">Reference proteome</keyword>
<dbReference type="EMBL" id="RCNU01000013">
    <property type="protein sequence ID" value="RWQ92305.1"/>
    <property type="molecule type" value="Genomic_DNA"/>
</dbReference>
<feature type="compositionally biased region" description="Low complexity" evidence="1">
    <location>
        <begin position="94"/>
        <end position="111"/>
    </location>
</feature>
<dbReference type="VEuPathDB" id="FungiDB:C8Q69DRAFT_93623"/>
<evidence type="ECO:0000256" key="1">
    <source>
        <dbReference type="SAM" id="MobiDB-lite"/>
    </source>
</evidence>
<feature type="compositionally biased region" description="Polar residues" evidence="1">
    <location>
        <begin position="65"/>
        <end position="74"/>
    </location>
</feature>
<dbReference type="PANTHER" id="PTHR37540:SF5">
    <property type="entry name" value="TRANSCRIPTION FACTOR DOMAIN-CONTAINING PROTEIN"/>
    <property type="match status" value="1"/>
</dbReference>
<dbReference type="AlphaFoldDB" id="A0A443HKI9"/>
<evidence type="ECO:0008006" key="4">
    <source>
        <dbReference type="Google" id="ProtNLM"/>
    </source>
</evidence>
<dbReference type="Proteomes" id="UP000283841">
    <property type="component" value="Unassembled WGS sequence"/>
</dbReference>
<feature type="region of interest" description="Disordered" evidence="1">
    <location>
        <begin position="1"/>
        <end position="113"/>
    </location>
</feature>
<gene>
    <name evidence="2" type="ORF">C8Q69DRAFT_93623</name>
</gene>
<dbReference type="STRING" id="264951.A0A443HKI9"/>
<accession>A0A443HKI9</accession>
<dbReference type="Pfam" id="PF11951">
    <property type="entry name" value="Fungal_trans_2"/>
    <property type="match status" value="1"/>
</dbReference>
<proteinExistence type="predicted"/>